<dbReference type="KEGG" id="dwi:6652276"/>
<evidence type="ECO:0000256" key="1">
    <source>
        <dbReference type="ARBA" id="ARBA00010231"/>
    </source>
</evidence>
<keyword evidence="10" id="KW-1185">Reference proteome</keyword>
<gene>
    <name evidence="9" type="primary">Dwil\GK23293</name>
    <name evidence="9" type="ORF">Dwil_GK23293</name>
</gene>
<keyword evidence="2" id="KW-0597">Phosphoprotein</keyword>
<dbReference type="EMBL" id="CH964282">
    <property type="protein sequence ID" value="EDW85865.1"/>
    <property type="molecule type" value="Genomic_DNA"/>
</dbReference>
<dbReference type="Pfam" id="PF02878">
    <property type="entry name" value="PGM_PMM_I"/>
    <property type="match status" value="1"/>
</dbReference>
<dbReference type="SUPFAM" id="SSF53738">
    <property type="entry name" value="Phosphoglucomutase, first 3 domains"/>
    <property type="match status" value="3"/>
</dbReference>
<feature type="domain" description="Alpha-D-phosphohexomutase alpha/beta/alpha" evidence="8">
    <location>
        <begin position="358"/>
        <end position="487"/>
    </location>
</feature>
<dbReference type="Pfam" id="PF02879">
    <property type="entry name" value="PGM_PMM_II"/>
    <property type="match status" value="1"/>
</dbReference>
<dbReference type="InterPro" id="IPR005845">
    <property type="entry name" value="A-D-PHexomutase_a/b/a-II"/>
</dbReference>
<name>B4NNC6_DROWI</name>
<dbReference type="EC" id="5.4.2.-" evidence="9"/>
<dbReference type="InterPro" id="IPR005846">
    <property type="entry name" value="A-D-PHexomutase_a/b/a-III"/>
</dbReference>
<evidence type="ECO:0000259" key="6">
    <source>
        <dbReference type="Pfam" id="PF02878"/>
    </source>
</evidence>
<dbReference type="InterPro" id="IPR005844">
    <property type="entry name" value="A-D-PHexomutase_a/b/a-I"/>
</dbReference>
<dbReference type="GO" id="GO:0008973">
    <property type="term" value="F:phosphopentomutase activity"/>
    <property type="evidence" value="ECO:0007669"/>
    <property type="project" value="TreeGrafter"/>
</dbReference>
<dbReference type="AlphaFoldDB" id="B4NNC6"/>
<evidence type="ECO:0000313" key="9">
    <source>
        <dbReference type="EMBL" id="EDW85865.1"/>
    </source>
</evidence>
<keyword evidence="3" id="KW-0479">Metal-binding</keyword>
<keyword evidence="4" id="KW-0460">Magnesium</keyword>
<dbReference type="HOGENOM" id="CLU_016950_0_1_1"/>
<dbReference type="PANTHER" id="PTHR45745:SF1">
    <property type="entry name" value="PHOSPHOGLUCOMUTASE 2B-RELATED"/>
    <property type="match status" value="1"/>
</dbReference>
<dbReference type="OrthoDB" id="8300170at2759"/>
<comment type="similarity">
    <text evidence="1">Belongs to the phosphohexose mutase family.</text>
</comment>
<evidence type="ECO:0000256" key="2">
    <source>
        <dbReference type="ARBA" id="ARBA00022553"/>
    </source>
</evidence>
<accession>B4NNC6</accession>
<proteinExistence type="inferred from homology"/>
<dbReference type="GO" id="GO:0005634">
    <property type="term" value="C:nucleus"/>
    <property type="evidence" value="ECO:0007669"/>
    <property type="project" value="TreeGrafter"/>
</dbReference>
<dbReference type="Pfam" id="PF02880">
    <property type="entry name" value="PGM_PMM_III"/>
    <property type="match status" value="1"/>
</dbReference>
<dbReference type="Gene3D" id="3.40.120.10">
    <property type="entry name" value="Alpha-D-Glucose-1,6-Bisphosphate, subunit A, domain 3"/>
    <property type="match status" value="3"/>
</dbReference>
<keyword evidence="5 9" id="KW-0413">Isomerase</keyword>
<dbReference type="SUPFAM" id="SSF55957">
    <property type="entry name" value="Phosphoglucomutase, C-terminal domain"/>
    <property type="match status" value="1"/>
</dbReference>
<feature type="domain" description="Alpha-D-phosphohexomutase alpha/beta/alpha" evidence="6">
    <location>
        <begin position="73"/>
        <end position="213"/>
    </location>
</feature>
<dbReference type="Proteomes" id="UP000007798">
    <property type="component" value="Unassembled WGS sequence"/>
</dbReference>
<feature type="domain" description="Alpha-D-phosphohexomutase alpha/beta/alpha" evidence="7">
    <location>
        <begin position="242"/>
        <end position="351"/>
    </location>
</feature>
<dbReference type="SMR" id="B4NNC6"/>
<evidence type="ECO:0000256" key="5">
    <source>
        <dbReference type="ARBA" id="ARBA00023235"/>
    </source>
</evidence>
<dbReference type="InParanoid" id="B4NNC6"/>
<evidence type="ECO:0000259" key="7">
    <source>
        <dbReference type="Pfam" id="PF02879"/>
    </source>
</evidence>
<protein>
    <submittedName>
        <fullName evidence="9">Uncharacterized protein</fullName>
        <ecNumber evidence="9">5.4.2.-</ecNumber>
    </submittedName>
</protein>
<dbReference type="OMA" id="CFGYMFG"/>
<reference evidence="9 10" key="1">
    <citation type="journal article" date="2007" name="Nature">
        <title>Evolution of genes and genomes on the Drosophila phylogeny.</title>
        <authorList>
            <consortium name="Drosophila 12 Genomes Consortium"/>
            <person name="Clark A.G."/>
            <person name="Eisen M.B."/>
            <person name="Smith D.R."/>
            <person name="Bergman C.M."/>
            <person name="Oliver B."/>
            <person name="Markow T.A."/>
            <person name="Kaufman T.C."/>
            <person name="Kellis M."/>
            <person name="Gelbart W."/>
            <person name="Iyer V.N."/>
            <person name="Pollard D.A."/>
            <person name="Sackton T.B."/>
            <person name="Larracuente A.M."/>
            <person name="Singh N.D."/>
            <person name="Abad J.P."/>
            <person name="Abt D.N."/>
            <person name="Adryan B."/>
            <person name="Aguade M."/>
            <person name="Akashi H."/>
            <person name="Anderson W.W."/>
            <person name="Aquadro C.F."/>
            <person name="Ardell D.H."/>
            <person name="Arguello R."/>
            <person name="Artieri C.G."/>
            <person name="Barbash D.A."/>
            <person name="Barker D."/>
            <person name="Barsanti P."/>
            <person name="Batterham P."/>
            <person name="Batzoglou S."/>
            <person name="Begun D."/>
            <person name="Bhutkar A."/>
            <person name="Blanco E."/>
            <person name="Bosak S.A."/>
            <person name="Bradley R.K."/>
            <person name="Brand A.D."/>
            <person name="Brent M.R."/>
            <person name="Brooks A.N."/>
            <person name="Brown R.H."/>
            <person name="Butlin R.K."/>
            <person name="Caggese C."/>
            <person name="Calvi B.R."/>
            <person name="Bernardo de Carvalho A."/>
            <person name="Caspi A."/>
            <person name="Castrezana S."/>
            <person name="Celniker S.E."/>
            <person name="Chang J.L."/>
            <person name="Chapple C."/>
            <person name="Chatterji S."/>
            <person name="Chinwalla A."/>
            <person name="Civetta A."/>
            <person name="Clifton S.W."/>
            <person name="Comeron J.M."/>
            <person name="Costello J.C."/>
            <person name="Coyne J.A."/>
            <person name="Daub J."/>
            <person name="David R.G."/>
            <person name="Delcher A.L."/>
            <person name="Delehaunty K."/>
            <person name="Do C.B."/>
            <person name="Ebling H."/>
            <person name="Edwards K."/>
            <person name="Eickbush T."/>
            <person name="Evans J.D."/>
            <person name="Filipski A."/>
            <person name="Findeiss S."/>
            <person name="Freyhult E."/>
            <person name="Fulton L."/>
            <person name="Fulton R."/>
            <person name="Garcia A.C."/>
            <person name="Gardiner A."/>
            <person name="Garfield D.A."/>
            <person name="Garvin B.E."/>
            <person name="Gibson G."/>
            <person name="Gilbert D."/>
            <person name="Gnerre S."/>
            <person name="Godfrey J."/>
            <person name="Good R."/>
            <person name="Gotea V."/>
            <person name="Gravely B."/>
            <person name="Greenberg A.J."/>
            <person name="Griffiths-Jones S."/>
            <person name="Gross S."/>
            <person name="Guigo R."/>
            <person name="Gustafson E.A."/>
            <person name="Haerty W."/>
            <person name="Hahn M.W."/>
            <person name="Halligan D.L."/>
            <person name="Halpern A.L."/>
            <person name="Halter G.M."/>
            <person name="Han M.V."/>
            <person name="Heger A."/>
            <person name="Hillier L."/>
            <person name="Hinrichs A.S."/>
            <person name="Holmes I."/>
            <person name="Hoskins R.A."/>
            <person name="Hubisz M.J."/>
            <person name="Hultmark D."/>
            <person name="Huntley M.A."/>
            <person name="Jaffe D.B."/>
            <person name="Jagadeeshan S."/>
            <person name="Jeck W.R."/>
            <person name="Johnson J."/>
            <person name="Jones C.D."/>
            <person name="Jordan W.C."/>
            <person name="Karpen G.H."/>
            <person name="Kataoka E."/>
            <person name="Keightley P.D."/>
            <person name="Kheradpour P."/>
            <person name="Kirkness E.F."/>
            <person name="Koerich L.B."/>
            <person name="Kristiansen K."/>
            <person name="Kudrna D."/>
            <person name="Kulathinal R.J."/>
            <person name="Kumar S."/>
            <person name="Kwok R."/>
            <person name="Lander E."/>
            <person name="Langley C.H."/>
            <person name="Lapoint R."/>
            <person name="Lazzaro B.P."/>
            <person name="Lee S.J."/>
            <person name="Levesque L."/>
            <person name="Li R."/>
            <person name="Lin C.F."/>
            <person name="Lin M.F."/>
            <person name="Lindblad-Toh K."/>
            <person name="Llopart A."/>
            <person name="Long M."/>
            <person name="Low L."/>
            <person name="Lozovsky E."/>
            <person name="Lu J."/>
            <person name="Luo M."/>
            <person name="Machado C.A."/>
            <person name="Makalowski W."/>
            <person name="Marzo M."/>
            <person name="Matsuda M."/>
            <person name="Matzkin L."/>
            <person name="McAllister B."/>
            <person name="McBride C.S."/>
            <person name="McKernan B."/>
            <person name="McKernan K."/>
            <person name="Mendez-Lago M."/>
            <person name="Minx P."/>
            <person name="Mollenhauer M.U."/>
            <person name="Montooth K."/>
            <person name="Mount S.M."/>
            <person name="Mu X."/>
            <person name="Myers E."/>
            <person name="Negre B."/>
            <person name="Newfeld S."/>
            <person name="Nielsen R."/>
            <person name="Noor M.A."/>
            <person name="O'Grady P."/>
            <person name="Pachter L."/>
            <person name="Papaceit M."/>
            <person name="Parisi M.J."/>
            <person name="Parisi M."/>
            <person name="Parts L."/>
            <person name="Pedersen J.S."/>
            <person name="Pesole G."/>
            <person name="Phillippy A.M."/>
            <person name="Ponting C.P."/>
            <person name="Pop M."/>
            <person name="Porcelli D."/>
            <person name="Powell J.R."/>
            <person name="Prohaska S."/>
            <person name="Pruitt K."/>
            <person name="Puig M."/>
            <person name="Quesneville H."/>
            <person name="Ram K.R."/>
            <person name="Rand D."/>
            <person name="Rasmussen M.D."/>
            <person name="Reed L.K."/>
            <person name="Reenan R."/>
            <person name="Reily A."/>
            <person name="Remington K.A."/>
            <person name="Rieger T.T."/>
            <person name="Ritchie M.G."/>
            <person name="Robin C."/>
            <person name="Rogers Y.H."/>
            <person name="Rohde C."/>
            <person name="Rozas J."/>
            <person name="Rubenfield M.J."/>
            <person name="Ruiz A."/>
            <person name="Russo S."/>
            <person name="Salzberg S.L."/>
            <person name="Sanchez-Gracia A."/>
            <person name="Saranga D.J."/>
            <person name="Sato H."/>
            <person name="Schaeffer S.W."/>
            <person name="Schatz M.C."/>
            <person name="Schlenke T."/>
            <person name="Schwartz R."/>
            <person name="Segarra C."/>
            <person name="Singh R.S."/>
            <person name="Sirot L."/>
            <person name="Sirota M."/>
            <person name="Sisneros N.B."/>
            <person name="Smith C.D."/>
            <person name="Smith T.F."/>
            <person name="Spieth J."/>
            <person name="Stage D.E."/>
            <person name="Stark A."/>
            <person name="Stephan W."/>
            <person name="Strausberg R.L."/>
            <person name="Strempel S."/>
            <person name="Sturgill D."/>
            <person name="Sutton G."/>
            <person name="Sutton G.G."/>
            <person name="Tao W."/>
            <person name="Teichmann S."/>
            <person name="Tobari Y.N."/>
            <person name="Tomimura Y."/>
            <person name="Tsolas J.M."/>
            <person name="Valente V.L."/>
            <person name="Venter E."/>
            <person name="Venter J.C."/>
            <person name="Vicario S."/>
            <person name="Vieira F.G."/>
            <person name="Vilella A.J."/>
            <person name="Villasante A."/>
            <person name="Walenz B."/>
            <person name="Wang J."/>
            <person name="Wasserman M."/>
            <person name="Watts T."/>
            <person name="Wilson D."/>
            <person name="Wilson R.K."/>
            <person name="Wing R.A."/>
            <person name="Wolfner M.F."/>
            <person name="Wong A."/>
            <person name="Wong G.K."/>
            <person name="Wu C.I."/>
            <person name="Wu G."/>
            <person name="Yamamoto D."/>
            <person name="Yang H.P."/>
            <person name="Yang S.P."/>
            <person name="Yorke J.A."/>
            <person name="Yoshida K."/>
            <person name="Zdobnov E."/>
            <person name="Zhang P."/>
            <person name="Zhang Y."/>
            <person name="Zimin A.V."/>
            <person name="Baldwin J."/>
            <person name="Abdouelleil A."/>
            <person name="Abdulkadir J."/>
            <person name="Abebe A."/>
            <person name="Abera B."/>
            <person name="Abreu J."/>
            <person name="Acer S.C."/>
            <person name="Aftuck L."/>
            <person name="Alexander A."/>
            <person name="An P."/>
            <person name="Anderson E."/>
            <person name="Anderson S."/>
            <person name="Arachi H."/>
            <person name="Azer M."/>
            <person name="Bachantsang P."/>
            <person name="Barry A."/>
            <person name="Bayul T."/>
            <person name="Berlin A."/>
            <person name="Bessette D."/>
            <person name="Bloom T."/>
            <person name="Blye J."/>
            <person name="Boguslavskiy L."/>
            <person name="Bonnet C."/>
            <person name="Boukhgalter B."/>
            <person name="Bourzgui I."/>
            <person name="Brown A."/>
            <person name="Cahill P."/>
            <person name="Channer S."/>
            <person name="Cheshatsang Y."/>
            <person name="Chuda L."/>
            <person name="Citroen M."/>
            <person name="Collymore A."/>
            <person name="Cooke P."/>
            <person name="Costello M."/>
            <person name="D'Aco K."/>
            <person name="Daza R."/>
            <person name="De Haan G."/>
            <person name="DeGray S."/>
            <person name="DeMaso C."/>
            <person name="Dhargay N."/>
            <person name="Dooley K."/>
            <person name="Dooley E."/>
            <person name="Doricent M."/>
            <person name="Dorje P."/>
            <person name="Dorjee K."/>
            <person name="Dupes A."/>
            <person name="Elong R."/>
            <person name="Falk J."/>
            <person name="Farina A."/>
            <person name="Faro S."/>
            <person name="Ferguson D."/>
            <person name="Fisher S."/>
            <person name="Foley C.D."/>
            <person name="Franke A."/>
            <person name="Friedrich D."/>
            <person name="Gadbois L."/>
            <person name="Gearin G."/>
            <person name="Gearin C.R."/>
            <person name="Giannoukos G."/>
            <person name="Goode T."/>
            <person name="Graham J."/>
            <person name="Grandbois E."/>
            <person name="Grewal S."/>
            <person name="Gyaltsen K."/>
            <person name="Hafez N."/>
            <person name="Hagos B."/>
            <person name="Hall J."/>
            <person name="Henson C."/>
            <person name="Hollinger A."/>
            <person name="Honan T."/>
            <person name="Huard M.D."/>
            <person name="Hughes L."/>
            <person name="Hurhula B."/>
            <person name="Husby M.E."/>
            <person name="Kamat A."/>
            <person name="Kanga B."/>
            <person name="Kashin S."/>
            <person name="Khazanovich D."/>
            <person name="Kisner P."/>
            <person name="Lance K."/>
            <person name="Lara M."/>
            <person name="Lee W."/>
            <person name="Lennon N."/>
            <person name="Letendre F."/>
            <person name="LeVine R."/>
            <person name="Lipovsky A."/>
            <person name="Liu X."/>
            <person name="Liu J."/>
            <person name="Liu S."/>
            <person name="Lokyitsang T."/>
            <person name="Lokyitsang Y."/>
            <person name="Lubonja R."/>
            <person name="Lui A."/>
            <person name="MacDonald P."/>
            <person name="Magnisalis V."/>
            <person name="Maru K."/>
            <person name="Matthews C."/>
            <person name="McCusker W."/>
            <person name="McDonough S."/>
            <person name="Mehta T."/>
            <person name="Meldrim J."/>
            <person name="Meneus L."/>
            <person name="Mihai O."/>
            <person name="Mihalev A."/>
            <person name="Mihova T."/>
            <person name="Mittelman R."/>
            <person name="Mlenga V."/>
            <person name="Montmayeur A."/>
            <person name="Mulrain L."/>
            <person name="Navidi A."/>
            <person name="Naylor J."/>
            <person name="Negash T."/>
            <person name="Nguyen T."/>
            <person name="Nguyen N."/>
            <person name="Nicol R."/>
            <person name="Norbu C."/>
            <person name="Norbu N."/>
            <person name="Novod N."/>
            <person name="O'Neill B."/>
            <person name="Osman S."/>
            <person name="Markiewicz E."/>
            <person name="Oyono O.L."/>
            <person name="Patti C."/>
            <person name="Phunkhang P."/>
            <person name="Pierre F."/>
            <person name="Priest M."/>
            <person name="Raghuraman S."/>
            <person name="Rege F."/>
            <person name="Reyes R."/>
            <person name="Rise C."/>
            <person name="Rogov P."/>
            <person name="Ross K."/>
            <person name="Ryan E."/>
            <person name="Settipalli S."/>
            <person name="Shea T."/>
            <person name="Sherpa N."/>
            <person name="Shi L."/>
            <person name="Shih D."/>
            <person name="Sparrow T."/>
            <person name="Spaulding J."/>
            <person name="Stalker J."/>
            <person name="Stange-Thomann N."/>
            <person name="Stavropoulos S."/>
            <person name="Stone C."/>
            <person name="Strader C."/>
            <person name="Tesfaye S."/>
            <person name="Thomson T."/>
            <person name="Thoulutsang Y."/>
            <person name="Thoulutsang D."/>
            <person name="Topham K."/>
            <person name="Topping I."/>
            <person name="Tsamla T."/>
            <person name="Vassiliev H."/>
            <person name="Vo A."/>
            <person name="Wangchuk T."/>
            <person name="Wangdi T."/>
            <person name="Weiand M."/>
            <person name="Wilkinson J."/>
            <person name="Wilson A."/>
            <person name="Yadav S."/>
            <person name="Young G."/>
            <person name="Yu Q."/>
            <person name="Zembek L."/>
            <person name="Zhong D."/>
            <person name="Zimmer A."/>
            <person name="Zwirko Z."/>
            <person name="Jaffe D.B."/>
            <person name="Alvarez P."/>
            <person name="Brockman W."/>
            <person name="Butler J."/>
            <person name="Chin C."/>
            <person name="Gnerre S."/>
            <person name="Grabherr M."/>
            <person name="Kleber M."/>
            <person name="Mauceli E."/>
            <person name="MacCallum I."/>
        </authorList>
    </citation>
    <scope>NUCLEOTIDE SEQUENCE [LARGE SCALE GENOMIC DNA]</scope>
    <source>
        <strain evidence="10">Tucson 14030-0811.24</strain>
    </source>
</reference>
<dbReference type="GO" id="GO:0046872">
    <property type="term" value="F:metal ion binding"/>
    <property type="evidence" value="ECO:0007669"/>
    <property type="project" value="UniProtKB-KW"/>
</dbReference>
<evidence type="ECO:0000256" key="3">
    <source>
        <dbReference type="ARBA" id="ARBA00022723"/>
    </source>
</evidence>
<dbReference type="eggNOG" id="KOG1220">
    <property type="taxonomic scope" value="Eukaryota"/>
</dbReference>
<dbReference type="InterPro" id="IPR016055">
    <property type="entry name" value="A-D-PHexomutase_a/b/a-I/II/III"/>
</dbReference>
<sequence length="633" mass="71131">MPAALSASGSKRNDSPVDLIKSLELSGEADLDAEIKNWILWDRNEATLQQVVDAVNDKDWEALRVRLGTRIPFGPAGLRGGMRAGFDSINDLVIIQTMQGLAHYLIETHPSVQRRETQGVVIGYDGRYNSKRFAQLAASVLLNSNFRVYFFNRMIPTPFISFSVINLNCLAGIVITASQNPKEDNGCKIYWANGAQVTTPIDKNIHDAILKNLEPKPSSWDLSILDESPLLDDPYRLVYPKYYEALKKLLPPVFLETNECSQLRFVYTPLHGVCYSFMREAFYQARLKPLIAVAEQKDPDPEFPTVANPNLEEGKDTLALAIKKAEDEHCTIVLANDPDADRLAVAELDPKGRWKIFNGNEIGALLGWWAVESYRTRTPKPDISNCVTISSTISSRILSAIARAEGFIHVETLPGFKWMANKALELQGLGKTVLLAFEESFGYMFGMNHADTDGIIAATQLATMACYLRSTRNMTLIEKLREVYDRYGYHASISSHIICPDADLSLQIFERLRSFDDDQPGTYPRCILDGEFDVMHVRDLTTGVDTSYADRKARLPVNPNIQNITFTFTNGFIISLRCSGTESKMKYYAEICGLPEDKEWDEMNDKLYRMTAAAIEEFYQPSFHGLESGRTDA</sequence>
<dbReference type="PhylomeDB" id="B4NNC6"/>
<dbReference type="GO" id="GO:0006166">
    <property type="term" value="P:purine ribonucleoside salvage"/>
    <property type="evidence" value="ECO:0007669"/>
    <property type="project" value="TreeGrafter"/>
</dbReference>
<dbReference type="PANTHER" id="PTHR45745">
    <property type="entry name" value="PHOSPHOMANNOMUTASE 45A"/>
    <property type="match status" value="1"/>
</dbReference>
<dbReference type="InterPro" id="IPR036900">
    <property type="entry name" value="A-D-PHexomutase_C_sf"/>
</dbReference>
<evidence type="ECO:0000259" key="8">
    <source>
        <dbReference type="Pfam" id="PF02880"/>
    </source>
</evidence>
<dbReference type="CDD" id="cd05799">
    <property type="entry name" value="PGM2"/>
    <property type="match status" value="1"/>
</dbReference>
<dbReference type="FunCoup" id="B4NNC6">
    <property type="interactions" value="438"/>
</dbReference>
<dbReference type="GO" id="GO:0005975">
    <property type="term" value="P:carbohydrate metabolic process"/>
    <property type="evidence" value="ECO:0007669"/>
    <property type="project" value="InterPro"/>
</dbReference>
<evidence type="ECO:0000256" key="4">
    <source>
        <dbReference type="ARBA" id="ARBA00022842"/>
    </source>
</evidence>
<dbReference type="STRING" id="7260.B4NNC6"/>
<organism evidence="9 10">
    <name type="scientific">Drosophila willistoni</name>
    <name type="common">Fruit fly</name>
    <dbReference type="NCBI Taxonomy" id="7260"/>
    <lineage>
        <taxon>Eukaryota</taxon>
        <taxon>Metazoa</taxon>
        <taxon>Ecdysozoa</taxon>
        <taxon>Arthropoda</taxon>
        <taxon>Hexapoda</taxon>
        <taxon>Insecta</taxon>
        <taxon>Pterygota</taxon>
        <taxon>Neoptera</taxon>
        <taxon>Endopterygota</taxon>
        <taxon>Diptera</taxon>
        <taxon>Brachycera</taxon>
        <taxon>Muscomorpha</taxon>
        <taxon>Ephydroidea</taxon>
        <taxon>Drosophilidae</taxon>
        <taxon>Drosophila</taxon>
        <taxon>Sophophora</taxon>
    </lineage>
</organism>
<evidence type="ECO:0000313" key="10">
    <source>
        <dbReference type="Proteomes" id="UP000007798"/>
    </source>
</evidence>